<organism evidence="5 6">
    <name type="scientific">Xylaria arbuscula</name>
    <dbReference type="NCBI Taxonomy" id="114810"/>
    <lineage>
        <taxon>Eukaryota</taxon>
        <taxon>Fungi</taxon>
        <taxon>Dikarya</taxon>
        <taxon>Ascomycota</taxon>
        <taxon>Pezizomycotina</taxon>
        <taxon>Sordariomycetes</taxon>
        <taxon>Xylariomycetidae</taxon>
        <taxon>Xylariales</taxon>
        <taxon>Xylariaceae</taxon>
        <taxon>Xylaria</taxon>
    </lineage>
</organism>
<dbReference type="Proteomes" id="UP001148614">
    <property type="component" value="Unassembled WGS sequence"/>
</dbReference>
<dbReference type="PANTHER" id="PTHR47706:SF4">
    <property type="entry name" value="NMRA-LIKE DOMAIN-CONTAINING PROTEIN"/>
    <property type="match status" value="1"/>
</dbReference>
<evidence type="ECO:0000256" key="1">
    <source>
        <dbReference type="ARBA" id="ARBA00005725"/>
    </source>
</evidence>
<sequence length="305" mass="34459">MRVAIAGYSDLGRYISEEFVRAGHEVTILTRSHKPQLDSQSITQAITDYTLSSLKAPLANCDALISTVSDFSSAYIDVHRTLILACQESLKCKRFMPAEFAVNIEAFPDQPGFYYAPHEPIREILRSQTDVEWTLVCLGWLADYFLPTKNRYIKDIGEFHPMNWGGDKIVIPGTGNEPVDFTWARDVSRALVSLVAAPKGSWEPYTFMSGERSCWNDSTKLVKSKFRPSDPVEHISLHKVAEMIKTAKDEDTMILADYYLLSISQACGIPSDKVLAHREKFFKDVQFRTLKEGLSQFDKNSNSVL</sequence>
<dbReference type="Gene3D" id="3.40.50.720">
    <property type="entry name" value="NAD(P)-binding Rossmann-like Domain"/>
    <property type="match status" value="1"/>
</dbReference>
<accession>A0A9W8NLL6</accession>
<dbReference type="EMBL" id="JANPWZ010000182">
    <property type="protein sequence ID" value="KAJ3578687.1"/>
    <property type="molecule type" value="Genomic_DNA"/>
</dbReference>
<dbReference type="GO" id="GO:0016491">
    <property type="term" value="F:oxidoreductase activity"/>
    <property type="evidence" value="ECO:0007669"/>
    <property type="project" value="UniProtKB-KW"/>
</dbReference>
<keyword evidence="2" id="KW-0521">NADP</keyword>
<proteinExistence type="inferred from homology"/>
<dbReference type="InterPro" id="IPR036291">
    <property type="entry name" value="NAD(P)-bd_dom_sf"/>
</dbReference>
<dbReference type="InterPro" id="IPR016040">
    <property type="entry name" value="NAD(P)-bd_dom"/>
</dbReference>
<evidence type="ECO:0000313" key="5">
    <source>
        <dbReference type="EMBL" id="KAJ3578687.1"/>
    </source>
</evidence>
<keyword evidence="6" id="KW-1185">Reference proteome</keyword>
<name>A0A9W8NLL6_9PEZI</name>
<dbReference type="Pfam" id="PF13460">
    <property type="entry name" value="NAD_binding_10"/>
    <property type="match status" value="1"/>
</dbReference>
<dbReference type="InterPro" id="IPR051609">
    <property type="entry name" value="NmrA/Isoflavone_reductase-like"/>
</dbReference>
<comment type="caution">
    <text evidence="5">The sequence shown here is derived from an EMBL/GenBank/DDBJ whole genome shotgun (WGS) entry which is preliminary data.</text>
</comment>
<dbReference type="PANTHER" id="PTHR47706">
    <property type="entry name" value="NMRA-LIKE FAMILY PROTEIN"/>
    <property type="match status" value="1"/>
</dbReference>
<dbReference type="Gene3D" id="3.90.25.10">
    <property type="entry name" value="UDP-galactose 4-epimerase, domain 1"/>
    <property type="match status" value="1"/>
</dbReference>
<dbReference type="SUPFAM" id="SSF51735">
    <property type="entry name" value="NAD(P)-binding Rossmann-fold domains"/>
    <property type="match status" value="1"/>
</dbReference>
<evidence type="ECO:0000259" key="4">
    <source>
        <dbReference type="Pfam" id="PF13460"/>
    </source>
</evidence>
<evidence type="ECO:0000256" key="3">
    <source>
        <dbReference type="ARBA" id="ARBA00023002"/>
    </source>
</evidence>
<reference evidence="5" key="1">
    <citation type="submission" date="2022-07" db="EMBL/GenBank/DDBJ databases">
        <title>Genome Sequence of Xylaria arbuscula.</title>
        <authorList>
            <person name="Buettner E."/>
        </authorList>
    </citation>
    <scope>NUCLEOTIDE SEQUENCE</scope>
    <source>
        <strain evidence="5">VT107</strain>
    </source>
</reference>
<protein>
    <recommendedName>
        <fullName evidence="4">NAD(P)-binding domain-containing protein</fullName>
    </recommendedName>
</protein>
<keyword evidence="3" id="KW-0560">Oxidoreductase</keyword>
<dbReference type="AlphaFoldDB" id="A0A9W8NLL6"/>
<gene>
    <name evidence="5" type="ORF">NPX13_g1877</name>
</gene>
<evidence type="ECO:0000313" key="6">
    <source>
        <dbReference type="Proteomes" id="UP001148614"/>
    </source>
</evidence>
<evidence type="ECO:0000256" key="2">
    <source>
        <dbReference type="ARBA" id="ARBA00022857"/>
    </source>
</evidence>
<comment type="similarity">
    <text evidence="1">Belongs to the NmrA-type oxidoreductase family. Isoflavone reductase subfamily.</text>
</comment>
<feature type="domain" description="NAD(P)-binding" evidence="4">
    <location>
        <begin position="11"/>
        <end position="144"/>
    </location>
</feature>